<sequence>MDGRTDGWMDGWKEGDSGRGMGKQWQRPKNDSWQPRRTREDAQYQYRYWPGSWAVSPRAARKDVPQSYDQVQIDGNRKNGTAQEQRPWRAPHAEATGQLVTMNAIQKALTTARKADGRIRKLVEDKSRKQKQWDKWVQDQRANYVKQKRQFQQDLEKIDLDLSQAEEVGTAAAARVKDIILHGPEASRAEDGHADEDAKEWESLVSDAMMVEPSGFYQEAYQAAQQLQRMAGGAALPKPAPTTTTVPAPAYNQTSPGPAGTDPYQSSPVIGLGPALHAALGPASRPDLRGPELPPGGEADATMAAPPIAGANSADPAALAGSSDEYKEEASFSKGQPEVRLSAGGASDGATALQQVHDAANLEAYGDVLDTPVLRACVLIPGQHDIIVRLASAEGDLRFIIEQVQERVSSFIADQSDLLPVSHQAFWGVLTLVAVPRWIASSLRTVVIFDLTAIGGPFFADIVWQLVYRSEVEALAAQHSGSRVNVYTQNCPVGWAAGTPYKLASGQVVQVRWPDTRPKWCGLPATNLWSLWTRAEPPIPARSSWKKWLIVREDGECLLDKADVTDGDLYDTVAEQIGSEALDDLQWDWQEVSFRGTAEVTQGDMIQVIGYGAAIPPVLDLADLLFDGAGWEQALNGGSLFEGNQTLRSPLLCHLESAFASSFLASLLKRLPCPVTVPDALNVALTVCMPYWQHPGSVIAIDGRAANNRYQHIGSIEPDKKSPRALVFVIETFSYPPHSGESQTLPISVYSCETLSLLAPSSHAMAAALEVGLFASLISDPSCWDLTGSCVLMEYSCLTGLLLDLQDHLPRWVQYDLSRDAGLCRMLSLTGYACIRNSWWRQFAVDLRGYAGNLPVVILGDLNLRLIEPWGDSVGDLCWEDGDSPPSPFFRLLTHHELWIPSTFTACHRGLSHTWVSPGQGALSRIDYVIVPQAWGVDSGSSRVLYDVDFGQVGLDHYSVYLETSALLHASCSKGRRPPRIDVSCLHSPGNAGIVKAICQTTPAIPWSVDAHTHYDLFARHLVDNLALAFPAKQATKRKTFFSESTWSFRQQRVSLRKIAHRASAWIANYEARIAWVAWHCDGPLHWAGLLSLADLLRSIADLHRSVGDLRSLKPLLRRSIQGDKRSFTHEAARAAATCTSKDGSIAEDLAEAEARWIRHFSSIEGARDLADYDIEAEDLLTRGVNAAGTLKILHSHFKLAAEPVFLSSLFCRPIDVTWMDDLALLVEDSQPEGLLDKVIAGLDSLWTAEVQQYHGLLFRQLRLAGAYLDELVAEAASPEICAPCGQVFPDKRSWSHHAFKVHGRVREERQLVTGQQCPVCLRAGTDPAMAAGQATLRGVVCSVEWLAQQSCRPDPEGIMA</sequence>
<comment type="caution">
    <text evidence="3">The sequence shown here is derived from an EMBL/GenBank/DDBJ whole genome shotgun (WGS) entry which is preliminary data.</text>
</comment>
<dbReference type="Proteomes" id="UP000186817">
    <property type="component" value="Unassembled WGS sequence"/>
</dbReference>
<evidence type="ECO:0000313" key="3">
    <source>
        <dbReference type="EMBL" id="OLQ09817.1"/>
    </source>
</evidence>
<keyword evidence="4" id="KW-1185">Reference proteome</keyword>
<feature type="region of interest" description="Disordered" evidence="1">
    <location>
        <begin position="1"/>
        <end position="38"/>
    </location>
</feature>
<dbReference type="InterPro" id="IPR013087">
    <property type="entry name" value="Znf_C2H2_type"/>
</dbReference>
<dbReference type="OrthoDB" id="10277273at2759"/>
<evidence type="ECO:0000313" key="4">
    <source>
        <dbReference type="Proteomes" id="UP000186817"/>
    </source>
</evidence>
<feature type="compositionally biased region" description="Low complexity" evidence="1">
    <location>
        <begin position="271"/>
        <end position="283"/>
    </location>
</feature>
<feature type="compositionally biased region" description="Basic and acidic residues" evidence="1">
    <location>
        <begin position="1"/>
        <end position="17"/>
    </location>
</feature>
<accession>A0A1Q9ER07</accession>
<evidence type="ECO:0000259" key="2">
    <source>
        <dbReference type="PROSITE" id="PS00028"/>
    </source>
</evidence>
<proteinExistence type="predicted"/>
<organism evidence="3 4">
    <name type="scientific">Symbiodinium microadriaticum</name>
    <name type="common">Dinoflagellate</name>
    <name type="synonym">Zooxanthella microadriatica</name>
    <dbReference type="NCBI Taxonomy" id="2951"/>
    <lineage>
        <taxon>Eukaryota</taxon>
        <taxon>Sar</taxon>
        <taxon>Alveolata</taxon>
        <taxon>Dinophyceae</taxon>
        <taxon>Suessiales</taxon>
        <taxon>Symbiodiniaceae</taxon>
        <taxon>Symbiodinium</taxon>
    </lineage>
</organism>
<feature type="region of interest" description="Disordered" evidence="1">
    <location>
        <begin position="56"/>
        <end position="95"/>
    </location>
</feature>
<protein>
    <recommendedName>
        <fullName evidence="2">C2H2-type domain-containing protein</fullName>
    </recommendedName>
</protein>
<feature type="region of interest" description="Disordered" evidence="1">
    <location>
        <begin position="233"/>
        <end position="346"/>
    </location>
</feature>
<name>A0A1Q9ER07_SYMMI</name>
<gene>
    <name evidence="3" type="ORF">AK812_SmicGene6554</name>
</gene>
<dbReference type="EMBL" id="LSRX01000090">
    <property type="protein sequence ID" value="OLQ09817.1"/>
    <property type="molecule type" value="Genomic_DNA"/>
</dbReference>
<dbReference type="SUPFAM" id="SSF56219">
    <property type="entry name" value="DNase I-like"/>
    <property type="match status" value="1"/>
</dbReference>
<dbReference type="Gene3D" id="3.60.10.10">
    <property type="entry name" value="Endonuclease/exonuclease/phosphatase"/>
    <property type="match status" value="1"/>
</dbReference>
<feature type="compositionally biased region" description="Low complexity" evidence="1">
    <location>
        <begin position="233"/>
        <end position="250"/>
    </location>
</feature>
<reference evidence="3 4" key="1">
    <citation type="submission" date="2016-02" db="EMBL/GenBank/DDBJ databases">
        <title>Genome analysis of coral dinoflagellate symbionts highlights evolutionary adaptations to a symbiotic lifestyle.</title>
        <authorList>
            <person name="Aranda M."/>
            <person name="Li Y."/>
            <person name="Liew Y.J."/>
            <person name="Baumgarten S."/>
            <person name="Simakov O."/>
            <person name="Wilson M."/>
            <person name="Piel J."/>
            <person name="Ashoor H."/>
            <person name="Bougouffa S."/>
            <person name="Bajic V.B."/>
            <person name="Ryu T."/>
            <person name="Ravasi T."/>
            <person name="Bayer T."/>
            <person name="Micklem G."/>
            <person name="Kim H."/>
            <person name="Bhak J."/>
            <person name="Lajeunesse T.C."/>
            <person name="Voolstra C.R."/>
        </authorList>
    </citation>
    <scope>NUCLEOTIDE SEQUENCE [LARGE SCALE GENOMIC DNA]</scope>
    <source>
        <strain evidence="3 4">CCMP2467</strain>
    </source>
</reference>
<dbReference type="InterPro" id="IPR036691">
    <property type="entry name" value="Endo/exonu/phosph_ase_sf"/>
</dbReference>
<feature type="domain" description="C2H2-type" evidence="2">
    <location>
        <begin position="1282"/>
        <end position="1303"/>
    </location>
</feature>
<evidence type="ECO:0000256" key="1">
    <source>
        <dbReference type="SAM" id="MobiDB-lite"/>
    </source>
</evidence>
<dbReference type="PROSITE" id="PS00028">
    <property type="entry name" value="ZINC_FINGER_C2H2_1"/>
    <property type="match status" value="1"/>
</dbReference>